<dbReference type="PANTHER" id="PTHR42809:SF1">
    <property type="entry name" value="FLAVODOXIN 1"/>
    <property type="match status" value="1"/>
</dbReference>
<evidence type="ECO:0000256" key="5">
    <source>
        <dbReference type="ARBA" id="ARBA00022643"/>
    </source>
</evidence>
<dbReference type="RefSeq" id="WP_024753301.1">
    <property type="nucleotide sequence ID" value="NZ_CDNC01000004.1"/>
</dbReference>
<dbReference type="AlphaFoldDB" id="A0A0B7GVF8"/>
<name>A0A0B7GVF8_TREPH</name>
<dbReference type="EMBL" id="CDNC01000004">
    <property type="protein sequence ID" value="CEM60950.1"/>
    <property type="molecule type" value="Genomic_DNA"/>
</dbReference>
<feature type="domain" description="Flavodoxin-like" evidence="8">
    <location>
        <begin position="4"/>
        <end position="159"/>
    </location>
</feature>
<evidence type="ECO:0000313" key="10">
    <source>
        <dbReference type="EMBL" id="QEJ97599.1"/>
    </source>
</evidence>
<dbReference type="GO" id="GO:0010181">
    <property type="term" value="F:FMN binding"/>
    <property type="evidence" value="ECO:0007669"/>
    <property type="project" value="UniProtKB-UniRule"/>
</dbReference>
<sequence>MKKTGIFYATKGGTAEAFAKQIAEKLDADIFNMKDTKIEEIANYKNVVLMSSNYAFGALADDWGGKVKNLHTIDFCCKNVAIVGVGSQERHPDSFCSGAADFYDKLRFSGARFVGAVNACNYKFDFSRLQRGNKMLGLCLDKGDDKSASHIDSWVQQVKPIFDKA</sequence>
<reference evidence="10 12" key="3">
    <citation type="submission" date="2019-08" db="EMBL/GenBank/DDBJ databases">
        <authorList>
            <person name="Kuhnert P."/>
        </authorList>
    </citation>
    <scope>NUCLEOTIDE SEQUENCE [LARGE SCALE GENOMIC DNA]</scope>
    <source>
        <strain evidence="10 12">B36.5</strain>
    </source>
</reference>
<evidence type="ECO:0000256" key="3">
    <source>
        <dbReference type="ARBA" id="ARBA00022448"/>
    </source>
</evidence>
<keyword evidence="4 7" id="KW-0285">Flavoprotein</keyword>
<dbReference type="InterPro" id="IPR010086">
    <property type="entry name" value="Flavodoxin_lc"/>
</dbReference>
<accession>A0A0B7GVF8</accession>
<protein>
    <recommendedName>
        <fullName evidence="7">Flavodoxin</fullName>
    </recommendedName>
</protein>
<proteinExistence type="inferred from homology"/>
<comment type="cofactor">
    <cofactor evidence="1 7">
        <name>FMN</name>
        <dbReference type="ChEBI" id="CHEBI:58210"/>
    </cofactor>
</comment>
<comment type="similarity">
    <text evidence="2 7">Belongs to the flavodoxin family.</text>
</comment>
<dbReference type="Gene3D" id="3.40.50.360">
    <property type="match status" value="1"/>
</dbReference>
<dbReference type="PANTHER" id="PTHR42809">
    <property type="entry name" value="FLAVODOXIN 2"/>
    <property type="match status" value="1"/>
</dbReference>
<evidence type="ECO:0000256" key="4">
    <source>
        <dbReference type="ARBA" id="ARBA00022630"/>
    </source>
</evidence>
<dbReference type="InterPro" id="IPR008254">
    <property type="entry name" value="Flavodoxin/NO_synth"/>
</dbReference>
<dbReference type="GO" id="GO:0009055">
    <property type="term" value="F:electron transfer activity"/>
    <property type="evidence" value="ECO:0007669"/>
    <property type="project" value="UniProtKB-UniRule"/>
</dbReference>
<keyword evidence="11" id="KW-1185">Reference proteome</keyword>
<dbReference type="GeneID" id="57752617"/>
<evidence type="ECO:0000313" key="9">
    <source>
        <dbReference type="EMBL" id="CEM60950.1"/>
    </source>
</evidence>
<gene>
    <name evidence="10" type="ORF">FUT82_06030</name>
    <name evidence="9" type="ORF">TPHV1_120079</name>
</gene>
<dbReference type="PROSITE" id="PS50902">
    <property type="entry name" value="FLAVODOXIN_LIKE"/>
    <property type="match status" value="1"/>
</dbReference>
<evidence type="ECO:0000259" key="8">
    <source>
        <dbReference type="PROSITE" id="PS50902"/>
    </source>
</evidence>
<evidence type="ECO:0000256" key="1">
    <source>
        <dbReference type="ARBA" id="ARBA00001917"/>
    </source>
</evidence>
<evidence type="ECO:0000256" key="6">
    <source>
        <dbReference type="ARBA" id="ARBA00022982"/>
    </source>
</evidence>
<dbReference type="Pfam" id="PF00258">
    <property type="entry name" value="Flavodoxin_1"/>
    <property type="match status" value="1"/>
</dbReference>
<keyword evidence="5 7" id="KW-0288">FMN</keyword>
<comment type="function">
    <text evidence="7">Low-potential electron donor to a number of redox enzymes.</text>
</comment>
<reference evidence="11" key="1">
    <citation type="submission" date="2015-01" db="EMBL/GenBank/DDBJ databases">
        <authorList>
            <person name="Manzoor Shahid"/>
            <person name="Zubair Saima"/>
        </authorList>
    </citation>
    <scope>NUCLEOTIDE SEQUENCE [LARGE SCALE GENOMIC DNA]</scope>
    <source>
        <strain evidence="11">V1</strain>
    </source>
</reference>
<dbReference type="EMBL" id="CP042817">
    <property type="protein sequence ID" value="QEJ97599.1"/>
    <property type="molecule type" value="Genomic_DNA"/>
</dbReference>
<keyword evidence="3 7" id="KW-0813">Transport</keyword>
<reference evidence="9" key="2">
    <citation type="submission" date="2015-01" db="EMBL/GenBank/DDBJ databases">
        <authorList>
            <person name="Xiang T."/>
            <person name="Song Y."/>
            <person name="Huang L."/>
            <person name="Wang B."/>
            <person name="Wu P."/>
        </authorList>
    </citation>
    <scope>NUCLEOTIDE SEQUENCE [LARGE SCALE GENOMIC DNA]</scope>
    <source>
        <strain evidence="9">V1</strain>
    </source>
</reference>
<evidence type="ECO:0000256" key="2">
    <source>
        <dbReference type="ARBA" id="ARBA00005267"/>
    </source>
</evidence>
<keyword evidence="6 7" id="KW-0249">Electron transport</keyword>
<organism evidence="9 11">
    <name type="scientific">Treponema phagedenis</name>
    <dbReference type="NCBI Taxonomy" id="162"/>
    <lineage>
        <taxon>Bacteria</taxon>
        <taxon>Pseudomonadati</taxon>
        <taxon>Spirochaetota</taxon>
        <taxon>Spirochaetia</taxon>
        <taxon>Spirochaetales</taxon>
        <taxon>Treponemataceae</taxon>
        <taxon>Treponema</taxon>
    </lineage>
</organism>
<dbReference type="InterPro" id="IPR029039">
    <property type="entry name" value="Flavoprotein-like_sf"/>
</dbReference>
<dbReference type="PIRSF" id="PIRSF038996">
    <property type="entry name" value="FldA"/>
    <property type="match status" value="1"/>
</dbReference>
<dbReference type="OrthoDB" id="359268at2"/>
<dbReference type="Proteomes" id="UP000042527">
    <property type="component" value="Unassembled WGS sequence"/>
</dbReference>
<evidence type="ECO:0000313" key="11">
    <source>
        <dbReference type="Proteomes" id="UP000042527"/>
    </source>
</evidence>
<dbReference type="InterPro" id="IPR050619">
    <property type="entry name" value="Flavodoxin"/>
</dbReference>
<evidence type="ECO:0000256" key="7">
    <source>
        <dbReference type="PIRNR" id="PIRNR038996"/>
    </source>
</evidence>
<evidence type="ECO:0000313" key="12">
    <source>
        <dbReference type="Proteomes" id="UP000323594"/>
    </source>
</evidence>
<dbReference type="Proteomes" id="UP000323594">
    <property type="component" value="Chromosome"/>
</dbReference>
<dbReference type="SUPFAM" id="SSF52218">
    <property type="entry name" value="Flavoproteins"/>
    <property type="match status" value="1"/>
</dbReference>